<dbReference type="Proteomes" id="UP001186974">
    <property type="component" value="Unassembled WGS sequence"/>
</dbReference>
<organism evidence="1 2">
    <name type="scientific">Coniosporium uncinatum</name>
    <dbReference type="NCBI Taxonomy" id="93489"/>
    <lineage>
        <taxon>Eukaryota</taxon>
        <taxon>Fungi</taxon>
        <taxon>Dikarya</taxon>
        <taxon>Ascomycota</taxon>
        <taxon>Pezizomycotina</taxon>
        <taxon>Dothideomycetes</taxon>
        <taxon>Dothideomycetes incertae sedis</taxon>
        <taxon>Coniosporium</taxon>
    </lineage>
</organism>
<sequence length="300" mass="32108">MSLTTKLKTPATGEYEQPIGLFINGEWVKATDGKTFEVINPSDESVICSVQEATEKDVDIAVNAARKAFEGEWRKVTPQQRGILLVKLADIMEKNTDLLAAVESLDNGKAFSMAKGDVAASVGCLRYYGGWADKIEGKVVDTSPDYFNYIRKEPIGVCGQIIPWNFPLLMWAWKIGPAVACGNTVVIKTAEQTPLSALIAANLVKEAGFPPGVINVLSGFGKVAGAAIASHMDVDKVAFTGSTVVGRQIMKAAAGSNLKKVTLELGGKSPNIVFDDADIENAISWVNFGIFFNHGQCCCA</sequence>
<feature type="non-terminal residue" evidence="1">
    <location>
        <position position="300"/>
    </location>
</feature>
<dbReference type="EMBL" id="JAWDJW010005885">
    <property type="protein sequence ID" value="KAK3066342.1"/>
    <property type="molecule type" value="Genomic_DNA"/>
</dbReference>
<gene>
    <name evidence="1" type="primary">CLAH10</name>
    <name evidence="1" type="ORF">LTS18_001802</name>
</gene>
<evidence type="ECO:0000313" key="2">
    <source>
        <dbReference type="Proteomes" id="UP001186974"/>
    </source>
</evidence>
<reference evidence="1" key="1">
    <citation type="submission" date="2024-09" db="EMBL/GenBank/DDBJ databases">
        <title>Black Yeasts Isolated from many extreme environments.</title>
        <authorList>
            <person name="Coleine C."/>
            <person name="Stajich J.E."/>
            <person name="Selbmann L."/>
        </authorList>
    </citation>
    <scope>NUCLEOTIDE SEQUENCE</scope>
    <source>
        <strain evidence="1">CCFEE 5737</strain>
    </source>
</reference>
<keyword evidence="2" id="KW-1185">Reference proteome</keyword>
<evidence type="ECO:0000313" key="1">
    <source>
        <dbReference type="EMBL" id="KAK3066342.1"/>
    </source>
</evidence>
<proteinExistence type="predicted"/>
<accession>A0ACC3DEP3</accession>
<name>A0ACC3DEP3_9PEZI</name>
<comment type="caution">
    <text evidence="1">The sequence shown here is derived from an EMBL/GenBank/DDBJ whole genome shotgun (WGS) entry which is preliminary data.</text>
</comment>
<protein>
    <submittedName>
        <fullName evidence="1">Aldehyde dehydrogenase</fullName>
    </submittedName>
</protein>